<dbReference type="InterPro" id="IPR056884">
    <property type="entry name" value="NPHP3-like_N"/>
</dbReference>
<keyword evidence="1" id="KW-0677">Repeat</keyword>
<gene>
    <name evidence="3" type="ORF">FA13DRAFT_113183</name>
</gene>
<dbReference type="SUPFAM" id="SSF52540">
    <property type="entry name" value="P-loop containing nucleoside triphosphate hydrolases"/>
    <property type="match status" value="1"/>
</dbReference>
<dbReference type="Gene3D" id="3.40.50.300">
    <property type="entry name" value="P-loop containing nucleotide triphosphate hydrolases"/>
    <property type="match status" value="1"/>
</dbReference>
<keyword evidence="4" id="KW-1185">Reference proteome</keyword>
<dbReference type="PANTHER" id="PTHR10039:SF14">
    <property type="entry name" value="NACHT DOMAIN-CONTAINING PROTEIN"/>
    <property type="match status" value="1"/>
</dbReference>
<dbReference type="EMBL" id="QPFP01000011">
    <property type="protein sequence ID" value="TEB33812.1"/>
    <property type="molecule type" value="Genomic_DNA"/>
</dbReference>
<dbReference type="Proteomes" id="UP000298030">
    <property type="component" value="Unassembled WGS sequence"/>
</dbReference>
<dbReference type="PANTHER" id="PTHR10039">
    <property type="entry name" value="AMELOGENIN"/>
    <property type="match status" value="1"/>
</dbReference>
<dbReference type="Pfam" id="PF24883">
    <property type="entry name" value="NPHP3_N"/>
    <property type="match status" value="1"/>
</dbReference>
<evidence type="ECO:0000313" key="3">
    <source>
        <dbReference type="EMBL" id="TEB33812.1"/>
    </source>
</evidence>
<proteinExistence type="predicted"/>
<dbReference type="InterPro" id="IPR027417">
    <property type="entry name" value="P-loop_NTPase"/>
</dbReference>
<protein>
    <recommendedName>
        <fullName evidence="2">Nephrocystin 3-like N-terminal domain-containing protein</fullName>
    </recommendedName>
</protein>
<organism evidence="3 4">
    <name type="scientific">Coprinellus micaceus</name>
    <name type="common">Glistening ink-cap mushroom</name>
    <name type="synonym">Coprinus micaceus</name>
    <dbReference type="NCBI Taxonomy" id="71717"/>
    <lineage>
        <taxon>Eukaryota</taxon>
        <taxon>Fungi</taxon>
        <taxon>Dikarya</taxon>
        <taxon>Basidiomycota</taxon>
        <taxon>Agaricomycotina</taxon>
        <taxon>Agaricomycetes</taxon>
        <taxon>Agaricomycetidae</taxon>
        <taxon>Agaricales</taxon>
        <taxon>Agaricineae</taxon>
        <taxon>Psathyrellaceae</taxon>
        <taxon>Coprinellus</taxon>
    </lineage>
</organism>
<evidence type="ECO:0000256" key="1">
    <source>
        <dbReference type="ARBA" id="ARBA00022737"/>
    </source>
</evidence>
<name>A0A4Y7TJT8_COPMI</name>
<evidence type="ECO:0000259" key="2">
    <source>
        <dbReference type="Pfam" id="PF24883"/>
    </source>
</evidence>
<accession>A0A4Y7TJT8</accession>
<comment type="caution">
    <text evidence="3">The sequence shown here is derived from an EMBL/GenBank/DDBJ whole genome shotgun (WGS) entry which is preliminary data.</text>
</comment>
<dbReference type="AlphaFoldDB" id="A0A4Y7TJT8"/>
<dbReference type="STRING" id="71717.A0A4Y7TJT8"/>
<evidence type="ECO:0000313" key="4">
    <source>
        <dbReference type="Proteomes" id="UP000298030"/>
    </source>
</evidence>
<feature type="domain" description="Nephrocystin 3-like N-terminal" evidence="2">
    <location>
        <begin position="83"/>
        <end position="249"/>
    </location>
</feature>
<sequence>MAALTSYMQGAHDFRIDNLAISHSLAYTRGALEYLEEHIATGAFHNSSERSDAPTCHPETRTAVQEDILGWITDEGSEDYPRMKMMWLSGPAGSGKTAIAGSIAEVCQERDILAGSFFFSSYSASPERHSKGLLIVTLAYQLLQHDGLEGMEQYVLKAIQRDPAIFKKRLKDQLQALILKPLRKFAPSGDLPRVLIIDGVDEVQAGQPMDPSKPRSKRADEEDQLEVISCLLQAAKDQAFPFRILVVSRPERVFTEFFATHRDHIKRVFLDESYEPDADIEVYLTARFAGLRYRYRLDSGWPGDGIVRRLVANASGQFIYAATVVRFVADGTDPPPSQLERLLKIRPHDLDTNPFGTLDALYTHVLMGSPSPRLAATWLLALNATSSLPARFCRLLLEKERGQGEHILRPLASLIFIPDPPQDQELGYRVYHKSLLDFLSDERRCPAPIFGSGERPGWATFLGEAWLALLMNKGSRVPATPLENDYFINVALRPQSEAFIFWELAEACYDIEGGALFAARCRILVDKQAVEQPGRRVKRFLLQVEGSR</sequence>
<reference evidence="3 4" key="1">
    <citation type="journal article" date="2019" name="Nat. Ecol. Evol.">
        <title>Megaphylogeny resolves global patterns of mushroom evolution.</title>
        <authorList>
            <person name="Varga T."/>
            <person name="Krizsan K."/>
            <person name="Foldi C."/>
            <person name="Dima B."/>
            <person name="Sanchez-Garcia M."/>
            <person name="Sanchez-Ramirez S."/>
            <person name="Szollosi G.J."/>
            <person name="Szarkandi J.G."/>
            <person name="Papp V."/>
            <person name="Albert L."/>
            <person name="Andreopoulos W."/>
            <person name="Angelini C."/>
            <person name="Antonin V."/>
            <person name="Barry K.W."/>
            <person name="Bougher N.L."/>
            <person name="Buchanan P."/>
            <person name="Buyck B."/>
            <person name="Bense V."/>
            <person name="Catcheside P."/>
            <person name="Chovatia M."/>
            <person name="Cooper J."/>
            <person name="Damon W."/>
            <person name="Desjardin D."/>
            <person name="Finy P."/>
            <person name="Geml J."/>
            <person name="Haridas S."/>
            <person name="Hughes K."/>
            <person name="Justo A."/>
            <person name="Karasinski D."/>
            <person name="Kautmanova I."/>
            <person name="Kiss B."/>
            <person name="Kocsube S."/>
            <person name="Kotiranta H."/>
            <person name="LaButti K.M."/>
            <person name="Lechner B.E."/>
            <person name="Liimatainen K."/>
            <person name="Lipzen A."/>
            <person name="Lukacs Z."/>
            <person name="Mihaltcheva S."/>
            <person name="Morgado L.N."/>
            <person name="Niskanen T."/>
            <person name="Noordeloos M.E."/>
            <person name="Ohm R.A."/>
            <person name="Ortiz-Santana B."/>
            <person name="Ovrebo C."/>
            <person name="Racz N."/>
            <person name="Riley R."/>
            <person name="Savchenko A."/>
            <person name="Shiryaev A."/>
            <person name="Soop K."/>
            <person name="Spirin V."/>
            <person name="Szebenyi C."/>
            <person name="Tomsovsky M."/>
            <person name="Tulloss R.E."/>
            <person name="Uehling J."/>
            <person name="Grigoriev I.V."/>
            <person name="Vagvolgyi C."/>
            <person name="Papp T."/>
            <person name="Martin F.M."/>
            <person name="Miettinen O."/>
            <person name="Hibbett D.S."/>
            <person name="Nagy L.G."/>
        </authorList>
    </citation>
    <scope>NUCLEOTIDE SEQUENCE [LARGE SCALE GENOMIC DNA]</scope>
    <source>
        <strain evidence="3 4">FP101781</strain>
    </source>
</reference>
<dbReference type="OrthoDB" id="3018344at2759"/>